<keyword evidence="3" id="KW-0472">Membrane</keyword>
<dbReference type="EMBL" id="JAANBB010000039">
    <property type="protein sequence ID" value="KAF7553911.1"/>
    <property type="molecule type" value="Genomic_DNA"/>
</dbReference>
<dbReference type="AlphaFoldDB" id="A0A9P5HLG9"/>
<protein>
    <submittedName>
        <fullName evidence="4">Uncharacterized protein</fullName>
    </submittedName>
</protein>
<evidence type="ECO:0000256" key="2">
    <source>
        <dbReference type="SAM" id="MobiDB-lite"/>
    </source>
</evidence>
<evidence type="ECO:0000256" key="1">
    <source>
        <dbReference type="SAM" id="Coils"/>
    </source>
</evidence>
<keyword evidence="3" id="KW-1133">Transmembrane helix</keyword>
<name>A0A9P5HLG9_9HYPO</name>
<reference evidence="4" key="1">
    <citation type="submission" date="2020-03" db="EMBL/GenBank/DDBJ databases">
        <title>Draft Genome Sequence of Cylindrodendrum hubeiense.</title>
        <authorList>
            <person name="Buettner E."/>
            <person name="Kellner H."/>
        </authorList>
    </citation>
    <scope>NUCLEOTIDE SEQUENCE</scope>
    <source>
        <strain evidence="4">IHI 201604</strain>
    </source>
</reference>
<feature type="compositionally biased region" description="Polar residues" evidence="2">
    <location>
        <begin position="21"/>
        <end position="34"/>
    </location>
</feature>
<feature type="compositionally biased region" description="Low complexity" evidence="2">
    <location>
        <begin position="75"/>
        <end position="88"/>
    </location>
</feature>
<accession>A0A9P5HLG9</accession>
<keyword evidence="5" id="KW-1185">Reference proteome</keyword>
<feature type="coiled-coil region" evidence="1">
    <location>
        <begin position="117"/>
        <end position="144"/>
    </location>
</feature>
<sequence>MAPLPRIQRLLLRIDRAPSSIRPSHTRSLSTTASRCAASPSKPPAGPRRAGTASRSREAQSKPSRTGRPSPPSPTIRITPSTPKVSRPAPSPASPVAPGPTKEAITAAEQREASLRVARLRRADKRQEEALEEAKKKLAKKEYQKRYNTAARKWVSSIIALPILLVTSYYLFDRLALGNEQKTLPKKKEEENE</sequence>
<proteinExistence type="predicted"/>
<keyword evidence="1" id="KW-0175">Coiled coil</keyword>
<feature type="compositionally biased region" description="Pro residues" evidence="2">
    <location>
        <begin position="89"/>
        <end position="98"/>
    </location>
</feature>
<organism evidence="4 5">
    <name type="scientific">Cylindrodendrum hubeiense</name>
    <dbReference type="NCBI Taxonomy" id="595255"/>
    <lineage>
        <taxon>Eukaryota</taxon>
        <taxon>Fungi</taxon>
        <taxon>Dikarya</taxon>
        <taxon>Ascomycota</taxon>
        <taxon>Pezizomycotina</taxon>
        <taxon>Sordariomycetes</taxon>
        <taxon>Hypocreomycetidae</taxon>
        <taxon>Hypocreales</taxon>
        <taxon>Nectriaceae</taxon>
        <taxon>Cylindrodendrum</taxon>
    </lineage>
</organism>
<evidence type="ECO:0000256" key="3">
    <source>
        <dbReference type="SAM" id="Phobius"/>
    </source>
</evidence>
<evidence type="ECO:0000313" key="4">
    <source>
        <dbReference type="EMBL" id="KAF7553911.1"/>
    </source>
</evidence>
<feature type="region of interest" description="Disordered" evidence="2">
    <location>
        <begin position="13"/>
        <end position="112"/>
    </location>
</feature>
<gene>
    <name evidence="4" type="ORF">G7Z17_g3260</name>
</gene>
<keyword evidence="3" id="KW-0812">Transmembrane</keyword>
<evidence type="ECO:0000313" key="5">
    <source>
        <dbReference type="Proteomes" id="UP000722485"/>
    </source>
</evidence>
<dbReference type="Proteomes" id="UP000722485">
    <property type="component" value="Unassembled WGS sequence"/>
</dbReference>
<dbReference type="OrthoDB" id="3784821at2759"/>
<feature type="transmembrane region" description="Helical" evidence="3">
    <location>
        <begin position="154"/>
        <end position="172"/>
    </location>
</feature>
<comment type="caution">
    <text evidence="4">The sequence shown here is derived from an EMBL/GenBank/DDBJ whole genome shotgun (WGS) entry which is preliminary data.</text>
</comment>